<reference evidence="1 2" key="1">
    <citation type="submission" date="2019-11" db="EMBL/GenBank/DDBJ databases">
        <authorList>
            <person name="Dong K."/>
        </authorList>
    </citation>
    <scope>NUCLEOTIDE SEQUENCE [LARGE SCALE GENOMIC DNA]</scope>
    <source>
        <strain evidence="1 2">NBRC 111993</strain>
    </source>
</reference>
<dbReference type="EMBL" id="WMIE01000017">
    <property type="protein sequence ID" value="MTH79566.1"/>
    <property type="molecule type" value="Genomic_DNA"/>
</dbReference>
<name>A0A6L6JDG5_9RHOB</name>
<evidence type="ECO:0000313" key="1">
    <source>
        <dbReference type="EMBL" id="MTH79566.1"/>
    </source>
</evidence>
<accession>A0A6L6JDG5</accession>
<dbReference type="AlphaFoldDB" id="A0A6L6JDG5"/>
<dbReference type="Proteomes" id="UP000478183">
    <property type="component" value="Unassembled WGS sequence"/>
</dbReference>
<sequence>MESHLAAKGYGRKCRMCTKRAPCRIGGAVTGITQGSDHRREVVGTTVAGMDVTKLKRAKARRIREAGATTTSGKAVTVRLSPEELEALSRLQTRMGAGSRSDALRSVLRASVGLLEFPPEEAAKLSEIKSELHKIGVNVNQIALAANRGRVDLARVEWQALNELRLTLPKLRTWLNAVVEEQRRRGVRLFRSYSERADG</sequence>
<dbReference type="OrthoDB" id="7838543at2"/>
<protein>
    <submittedName>
        <fullName evidence="1">Plasmid mobilization relaxosome protein MobC</fullName>
    </submittedName>
</protein>
<organism evidence="1 2">
    <name type="scientific">Paracoccus aestuariivivens</name>
    <dbReference type="NCBI Taxonomy" id="1820333"/>
    <lineage>
        <taxon>Bacteria</taxon>
        <taxon>Pseudomonadati</taxon>
        <taxon>Pseudomonadota</taxon>
        <taxon>Alphaproteobacteria</taxon>
        <taxon>Rhodobacterales</taxon>
        <taxon>Paracoccaceae</taxon>
        <taxon>Paracoccus</taxon>
    </lineage>
</organism>
<comment type="caution">
    <text evidence="1">The sequence shown here is derived from an EMBL/GenBank/DDBJ whole genome shotgun (WGS) entry which is preliminary data.</text>
</comment>
<keyword evidence="2" id="KW-1185">Reference proteome</keyword>
<evidence type="ECO:0000313" key="2">
    <source>
        <dbReference type="Proteomes" id="UP000478183"/>
    </source>
</evidence>
<proteinExistence type="predicted"/>
<gene>
    <name evidence="1" type="primary">mobC</name>
    <name evidence="1" type="ORF">GL286_17775</name>
</gene>